<protein>
    <recommendedName>
        <fullName evidence="4">ATPase expression protein 2, mitochondrial</fullName>
    </recommendedName>
</protein>
<evidence type="ECO:0000313" key="2">
    <source>
        <dbReference type="EMBL" id="KAK6361351.1"/>
    </source>
</evidence>
<organism evidence="2 3">
    <name type="scientific">Orbilia blumenaviensis</name>
    <dbReference type="NCBI Taxonomy" id="1796055"/>
    <lineage>
        <taxon>Eukaryota</taxon>
        <taxon>Fungi</taxon>
        <taxon>Dikarya</taxon>
        <taxon>Ascomycota</taxon>
        <taxon>Pezizomycotina</taxon>
        <taxon>Orbiliomycetes</taxon>
        <taxon>Orbiliales</taxon>
        <taxon>Orbiliaceae</taxon>
        <taxon>Orbilia</taxon>
    </lineage>
</organism>
<evidence type="ECO:0000313" key="3">
    <source>
        <dbReference type="Proteomes" id="UP001373714"/>
    </source>
</evidence>
<sequence length="1138" mass="128679">MHPPGLIRTTAARGRILPVAPQINHIWIPESLVKDVFCTAMSKWTKCPRARGLPPLATGTLTLATGRRILFSRGFRTNIDRPVQTSHKSDNGNRASNNGSGSLFSWGPQLKTPPSFDYPRLSKTSPEVGPKYDNEISNLADGEADRENGSSWLFSKNAAEVSKHLFKIESGALVGFPPQVPYLRAKSPSEPWLLVPRDRLSELIIHDNLPPVRASRPSSRRAAIVDQQVQEILKGVLSPLIDSKEDPETVSFNAPETVTEEAQGGDIQQAPAPRQVPEPIANLIDTGLIPADTVTEPNQDSQPEGQGQEADISVADMLLDTQIEPPPASMTPPTITPVDQISTFVTPLRYRNLETSIPTDMTPYSKGGVFAPKLEKESVDFSIEELIDPLIQLPVPEILPTLIHKDPPTPDTTFDFINTISWEDQILPLQPPKILLPIKERLNITRLPSLEYIQSELLQLASGAYTSLESRVLIYSQIDTIYGIENLPDPAPILDMFLSTLHLHRDSARGLDLTNWFSSHPSLSRLEQKGLLSVSFLKEWKAIRSAVGDSRGYQAPSNRILDDPFRIPSTSIPSAWAMAKELLKRNQKKIPYPDHFPFHLATAKIFLDAIIKKLHTGAWDTAKDRAVATGIDIFRCCIESQRPYPYLVFSEMIRFLMAWKKHWSTPEFLSMHGSGSKAATDVSDAPGPKNDELFIFPDIPRLDEFFKILPREYSDRLACTILIRAIIHSDKPLSEVQSLKKIMTYAKHSPLRNVLKALYKDGGFLPFLKDSSFYEKRIASEGPFATARFLQGSENIEMISFLLRTWPAFHGVRYINDLKLLDEVKLALGNAIDRIRERINRDSMDTQPHAPGIPYAQAILSLFYLNLPSEGLTVGIFLALSHSKKAEEMRSCYNILSHFEGKFNGQVKFKIPKQARSIALNSFREYHIPWALELLMDYHNRHNTTFAKVLLEAADKYPDQTAIVFNEFLKPLKVTSLWNPQISFEKPAGWPSHWFLRELAIKYALSNNHYPTLATRRIQDLRFLYWRYGYGVSMKITRALVATAMIRTATHRLWSGPELTAAEDLFKHGRMKFAITAYMKDADRSSTYLLGLTRDEALAKKKEFMEKCIKEVWEEIFRWKKYRFAVATEKRTRIDGII</sequence>
<dbReference type="AlphaFoldDB" id="A0AAV9VK37"/>
<feature type="region of interest" description="Disordered" evidence="1">
    <location>
        <begin position="80"/>
        <end position="136"/>
    </location>
</feature>
<evidence type="ECO:0000256" key="1">
    <source>
        <dbReference type="SAM" id="MobiDB-lite"/>
    </source>
</evidence>
<accession>A0AAV9VK37</accession>
<reference evidence="2 3" key="1">
    <citation type="submission" date="2019-10" db="EMBL/GenBank/DDBJ databases">
        <authorList>
            <person name="Palmer J.M."/>
        </authorList>
    </citation>
    <scope>NUCLEOTIDE SEQUENCE [LARGE SCALE GENOMIC DNA]</scope>
    <source>
        <strain evidence="2 3">TWF730</strain>
    </source>
</reference>
<evidence type="ECO:0008006" key="4">
    <source>
        <dbReference type="Google" id="ProtNLM"/>
    </source>
</evidence>
<comment type="caution">
    <text evidence="2">The sequence shown here is derived from an EMBL/GenBank/DDBJ whole genome shotgun (WGS) entry which is preliminary data.</text>
</comment>
<proteinExistence type="predicted"/>
<dbReference type="Proteomes" id="UP001373714">
    <property type="component" value="Unassembled WGS sequence"/>
</dbReference>
<dbReference type="EMBL" id="JAVHNS010000002">
    <property type="protein sequence ID" value="KAK6361351.1"/>
    <property type="molecule type" value="Genomic_DNA"/>
</dbReference>
<name>A0AAV9VK37_9PEZI</name>
<keyword evidence="3" id="KW-1185">Reference proteome</keyword>
<gene>
    <name evidence="2" type="ORF">TWF730_005085</name>
</gene>
<feature type="compositionally biased region" description="Low complexity" evidence="1">
    <location>
        <begin position="92"/>
        <end position="102"/>
    </location>
</feature>